<dbReference type="GO" id="GO:0005886">
    <property type="term" value="C:plasma membrane"/>
    <property type="evidence" value="ECO:0007669"/>
    <property type="project" value="UniProtKB-SubCell"/>
</dbReference>
<dbReference type="GO" id="GO:0044781">
    <property type="term" value="P:bacterial-type flagellum organization"/>
    <property type="evidence" value="ECO:0007669"/>
    <property type="project" value="UniProtKB-UniRule"/>
</dbReference>
<evidence type="ECO:0000256" key="12">
    <source>
        <dbReference type="ARBA" id="ARBA00025337"/>
    </source>
</evidence>
<evidence type="ECO:0000256" key="9">
    <source>
        <dbReference type="ARBA" id="ARBA00023134"/>
    </source>
</evidence>
<evidence type="ECO:0000256" key="10">
    <source>
        <dbReference type="ARBA" id="ARBA00023136"/>
    </source>
</evidence>
<dbReference type="EMBL" id="MFIV01000005">
    <property type="protein sequence ID" value="OGF99886.1"/>
    <property type="molecule type" value="Genomic_DNA"/>
</dbReference>
<gene>
    <name evidence="17" type="ORF">A2Z86_08345</name>
</gene>
<feature type="domain" description="AAA+ ATPase" evidence="15">
    <location>
        <begin position="221"/>
        <end position="367"/>
    </location>
</feature>
<sequence>MKIKKYVAPSMRDALEKMKRDLGTGAVILGSRKISRGGLLDFLGREMFEVTATTEENVLLDRKKAPAGGGPNGSRISVTIGDDGPVTRPAAADFSSVIKSTLEQSGTPAPTAGAGGLSSGGSSNVHLLRQELKELKSAVGEMAEQIKYQKMPALPAMLKEIYKKLSGIELEERTAVELVQNLYGRYSEKEYGNRELVEKFLIDEISRMIRVVKPSPVREKAPLKIVFLGPSGVGKTTCLAKLATSKKFYGDRRVAMITADTYRVAATQQLGTFSEIADIPMEIVHSPRDLTRALKHHQDKEVILIDTAGGSQYNDKLLSELKELLEAADPDEVQLVLSVNTKPKDMQHMIKRFKISQSTRLLLTKFDETLTFGSIVAVVRDSGVPLSYLTFGQEVPEDIELADPLKIARLVVNNVF</sequence>
<dbReference type="GO" id="GO:0005525">
    <property type="term" value="F:GTP binding"/>
    <property type="evidence" value="ECO:0007669"/>
    <property type="project" value="UniProtKB-UniRule"/>
</dbReference>
<evidence type="ECO:0000259" key="15">
    <source>
        <dbReference type="SMART" id="SM00382"/>
    </source>
</evidence>
<comment type="subcellular location">
    <subcellularLocation>
        <location evidence="1">Cell membrane</location>
        <topology evidence="1">Peripheral membrane protein</topology>
        <orientation evidence="1">Cytoplasmic side</orientation>
    </subcellularLocation>
</comment>
<dbReference type="Proteomes" id="UP000176992">
    <property type="component" value="Unassembled WGS sequence"/>
</dbReference>
<keyword evidence="4" id="KW-0813">Transport</keyword>
<evidence type="ECO:0000256" key="8">
    <source>
        <dbReference type="ARBA" id="ARBA00022927"/>
    </source>
</evidence>
<keyword evidence="8" id="KW-0653">Protein transport</keyword>
<comment type="similarity">
    <text evidence="2">Belongs to the GTP-binding SRP family.</text>
</comment>
<comment type="function">
    <text evidence="12">Necessary for flagellar biosynthesis. May be involved in translocation of the flagellum.</text>
</comment>
<evidence type="ECO:0000256" key="2">
    <source>
        <dbReference type="ARBA" id="ARBA00008531"/>
    </source>
</evidence>
<keyword evidence="9" id="KW-0342">GTP-binding</keyword>
<dbReference type="Gene3D" id="3.40.50.300">
    <property type="entry name" value="P-loop containing nucleotide triphosphate hydrolases"/>
    <property type="match status" value="1"/>
</dbReference>
<reference evidence="17 18" key="1">
    <citation type="journal article" date="2016" name="Nat. Commun.">
        <title>Thousands of microbial genomes shed light on interconnected biogeochemical processes in an aquifer system.</title>
        <authorList>
            <person name="Anantharaman K."/>
            <person name="Brown C.T."/>
            <person name="Hug L.A."/>
            <person name="Sharon I."/>
            <person name="Castelle C.J."/>
            <person name="Probst A.J."/>
            <person name="Thomas B.C."/>
            <person name="Singh A."/>
            <person name="Wilkins M.J."/>
            <person name="Karaoz U."/>
            <person name="Brodie E.L."/>
            <person name="Williams K.H."/>
            <person name="Hubbard S.S."/>
            <person name="Banfield J.F."/>
        </authorList>
    </citation>
    <scope>NUCLEOTIDE SEQUENCE [LARGE SCALE GENOMIC DNA]</scope>
</reference>
<evidence type="ECO:0000259" key="16">
    <source>
        <dbReference type="SMART" id="SM00962"/>
    </source>
</evidence>
<evidence type="ECO:0000313" key="18">
    <source>
        <dbReference type="Proteomes" id="UP000176992"/>
    </source>
</evidence>
<keyword evidence="17" id="KW-0282">Flagellum</keyword>
<dbReference type="InterPro" id="IPR003593">
    <property type="entry name" value="AAA+_ATPase"/>
</dbReference>
<evidence type="ECO:0000256" key="3">
    <source>
        <dbReference type="ARBA" id="ARBA00014919"/>
    </source>
</evidence>
<feature type="region of interest" description="Disordered" evidence="14">
    <location>
        <begin position="63"/>
        <end position="82"/>
    </location>
</feature>
<keyword evidence="17" id="KW-0966">Cell projection</keyword>
<comment type="caution">
    <text evidence="17">The sequence shown here is derived from an EMBL/GenBank/DDBJ whole genome shotgun (WGS) entry which is preliminary data.</text>
</comment>
<evidence type="ECO:0000256" key="5">
    <source>
        <dbReference type="ARBA" id="ARBA00022475"/>
    </source>
</evidence>
<protein>
    <recommendedName>
        <fullName evidence="3 13">Flagellar biosynthesis protein FlhF</fullName>
    </recommendedName>
</protein>
<dbReference type="InterPro" id="IPR000897">
    <property type="entry name" value="SRP54_GTPase_dom"/>
</dbReference>
<dbReference type="InterPro" id="IPR047040">
    <property type="entry name" value="FlhF__GTPase_dom"/>
</dbReference>
<accession>A0A1F5YIU8</accession>
<dbReference type="Pfam" id="PF00448">
    <property type="entry name" value="SRP54"/>
    <property type="match status" value="1"/>
</dbReference>
<evidence type="ECO:0000256" key="13">
    <source>
        <dbReference type="NCBIfam" id="TIGR03499"/>
    </source>
</evidence>
<dbReference type="GO" id="GO:0005047">
    <property type="term" value="F:signal recognition particle binding"/>
    <property type="evidence" value="ECO:0007669"/>
    <property type="project" value="TreeGrafter"/>
</dbReference>
<evidence type="ECO:0000256" key="4">
    <source>
        <dbReference type="ARBA" id="ARBA00022448"/>
    </source>
</evidence>
<dbReference type="PANTHER" id="PTHR43134">
    <property type="entry name" value="SIGNAL RECOGNITION PARTICLE RECEPTOR SUBUNIT ALPHA"/>
    <property type="match status" value="1"/>
</dbReference>
<dbReference type="InterPro" id="IPR020006">
    <property type="entry name" value="FlhF"/>
</dbReference>
<keyword evidence="10" id="KW-0472">Membrane</keyword>
<dbReference type="CDD" id="cd17873">
    <property type="entry name" value="FlhF"/>
    <property type="match status" value="1"/>
</dbReference>
<dbReference type="SUPFAM" id="SSF52540">
    <property type="entry name" value="P-loop containing nucleoside triphosphate hydrolases"/>
    <property type="match status" value="1"/>
</dbReference>
<evidence type="ECO:0000256" key="6">
    <source>
        <dbReference type="ARBA" id="ARBA00022741"/>
    </source>
</evidence>
<evidence type="ECO:0000256" key="7">
    <source>
        <dbReference type="ARBA" id="ARBA00022795"/>
    </source>
</evidence>
<proteinExistence type="inferred from homology"/>
<evidence type="ECO:0000256" key="11">
    <source>
        <dbReference type="ARBA" id="ARBA00023225"/>
    </source>
</evidence>
<evidence type="ECO:0000313" key="17">
    <source>
        <dbReference type="EMBL" id="OGF99886.1"/>
    </source>
</evidence>
<dbReference type="SMART" id="SM00962">
    <property type="entry name" value="SRP54"/>
    <property type="match status" value="1"/>
</dbReference>
<dbReference type="SMART" id="SM00382">
    <property type="entry name" value="AAA"/>
    <property type="match status" value="1"/>
</dbReference>
<dbReference type="AlphaFoldDB" id="A0A1F5YIU8"/>
<feature type="domain" description="SRP54-type proteins GTP-binding" evidence="16">
    <location>
        <begin position="222"/>
        <end position="413"/>
    </location>
</feature>
<dbReference type="Gene3D" id="1.20.120.1380">
    <property type="entry name" value="Flagellar FlhF biosynthesis protein, N domain"/>
    <property type="match status" value="1"/>
</dbReference>
<name>A0A1F5YIU8_9BACT</name>
<dbReference type="InterPro" id="IPR027417">
    <property type="entry name" value="P-loop_NTPase"/>
</dbReference>
<dbReference type="PANTHER" id="PTHR43134:SF3">
    <property type="entry name" value="FLAGELLAR BIOSYNTHESIS PROTEIN FLHF"/>
    <property type="match status" value="1"/>
</dbReference>
<keyword evidence="11" id="KW-1006">Bacterial flagellum protein export</keyword>
<organism evidence="17 18">
    <name type="scientific">Candidatus Glassbacteria bacterium GWA2_58_10</name>
    <dbReference type="NCBI Taxonomy" id="1817865"/>
    <lineage>
        <taxon>Bacteria</taxon>
        <taxon>Candidatus Glassiibacteriota</taxon>
    </lineage>
</organism>
<dbReference type="GO" id="GO:0006614">
    <property type="term" value="P:SRP-dependent cotranslational protein targeting to membrane"/>
    <property type="evidence" value="ECO:0007669"/>
    <property type="project" value="UniProtKB-UniRule"/>
</dbReference>
<keyword evidence="6" id="KW-0547">Nucleotide-binding</keyword>
<keyword evidence="7" id="KW-1005">Bacterial flagellum biogenesis</keyword>
<dbReference type="NCBIfam" id="TIGR03499">
    <property type="entry name" value="FlhF"/>
    <property type="match status" value="1"/>
</dbReference>
<evidence type="ECO:0000256" key="1">
    <source>
        <dbReference type="ARBA" id="ARBA00004413"/>
    </source>
</evidence>
<dbReference type="GO" id="GO:0015031">
    <property type="term" value="P:protein transport"/>
    <property type="evidence" value="ECO:0007669"/>
    <property type="project" value="UniProtKB-KW"/>
</dbReference>
<keyword evidence="5" id="KW-1003">Cell membrane</keyword>
<keyword evidence="17" id="KW-0969">Cilium</keyword>
<dbReference type="FunFam" id="3.40.50.300:FF:000695">
    <property type="entry name" value="Flagellar biosynthesis regulator FlhF"/>
    <property type="match status" value="1"/>
</dbReference>
<evidence type="ECO:0000256" key="14">
    <source>
        <dbReference type="SAM" id="MobiDB-lite"/>
    </source>
</evidence>
<dbReference type="GO" id="GO:0003924">
    <property type="term" value="F:GTPase activity"/>
    <property type="evidence" value="ECO:0007669"/>
    <property type="project" value="UniProtKB-UniRule"/>
</dbReference>